<evidence type="ECO:0000256" key="2">
    <source>
        <dbReference type="ARBA" id="ARBA00008974"/>
    </source>
</evidence>
<evidence type="ECO:0000256" key="4">
    <source>
        <dbReference type="ARBA" id="ARBA00022989"/>
    </source>
</evidence>
<feature type="transmembrane region" description="Helical" evidence="6">
    <location>
        <begin position="430"/>
        <end position="451"/>
    </location>
</feature>
<feature type="transmembrane region" description="Helical" evidence="6">
    <location>
        <begin position="281"/>
        <end position="306"/>
    </location>
</feature>
<dbReference type="Gene3D" id="1.10.4160.10">
    <property type="entry name" value="Hydantoin permease"/>
    <property type="match status" value="1"/>
</dbReference>
<dbReference type="InterPro" id="IPR045225">
    <property type="entry name" value="Uracil/uridine/allantoin_perm"/>
</dbReference>
<comment type="subcellular location">
    <subcellularLocation>
        <location evidence="1">Membrane</location>
        <topology evidence="1">Multi-pass membrane protein</topology>
    </subcellularLocation>
</comment>
<keyword evidence="8" id="KW-1185">Reference proteome</keyword>
<feature type="transmembrane region" description="Helical" evidence="6">
    <location>
        <begin position="48"/>
        <end position="65"/>
    </location>
</feature>
<dbReference type="PANTHER" id="PTHR30618">
    <property type="entry name" value="NCS1 FAMILY PURINE/PYRIMIDINE TRANSPORTER"/>
    <property type="match status" value="1"/>
</dbReference>
<accession>A0ABR4PW52</accession>
<reference evidence="7 8" key="1">
    <citation type="submission" date="2024-06" db="EMBL/GenBank/DDBJ databases">
        <title>Complete genome of Phlyctema vagabunda strain 19-DSS-EL-015.</title>
        <authorList>
            <person name="Fiorenzani C."/>
        </authorList>
    </citation>
    <scope>NUCLEOTIDE SEQUENCE [LARGE SCALE GENOMIC DNA]</scope>
    <source>
        <strain evidence="7 8">19-DSS-EL-015</strain>
    </source>
</reference>
<evidence type="ECO:0000256" key="6">
    <source>
        <dbReference type="SAM" id="Phobius"/>
    </source>
</evidence>
<feature type="transmembrane region" description="Helical" evidence="6">
    <location>
        <begin position="240"/>
        <end position="261"/>
    </location>
</feature>
<feature type="transmembrane region" description="Helical" evidence="6">
    <location>
        <begin position="326"/>
        <end position="344"/>
    </location>
</feature>
<comment type="similarity">
    <text evidence="2">Belongs to the purine-cytosine permease (2.A.39) family.</text>
</comment>
<dbReference type="PANTHER" id="PTHR30618:SF0">
    <property type="entry name" value="PURINE-URACIL PERMEASE NCS1"/>
    <property type="match status" value="1"/>
</dbReference>
<sequence length="532" mass="58380">MAGDLLQRFKLHAEPGSCADSPDALSSNRDLDPVPFESEQRKWTWPSLLGFWIAEAFSISMYQVASSSITKGLSPGLAITAVLVGHLLVCVPAMANAYVGCVYGISFPVLMRSTFGVYGAYFAVFVRGVVACIWFGTQSFQGGQCIQTMLQAIWPSFTRFPNHIPESAHVTSAQMLCFFLFIIVQLPLLWLHVSKLRFLFMAKTIVMPIFGMTLFIWAIVAAKGFGPTFSKGTNITDGSPVAVVFFQCVTSAIGPKATLALNMPDFTRYARHPKQVFWTQAVGLCVLVTLCGILGVTVTSACQSIYGLTTWNPLQVSVLWENRAAQFFSALCWAFAVVGTNISANSVSFSHDLALWFPSWVNARRGAYICCIISIAATPWNIQYSAASFSAFLGGYSMFLGPIAGIMMCDFWILRGRHLNLTSLYKKHDIYTYVHGFNPRAFVAFACGIAPNLAGLARATGNKSIPKGATYVYSLSWLIGTVVAFAVYWALGRLWKMDDKYEEHGVVNAVESDEAISHSDIEIGMGEKSKNF</sequence>
<evidence type="ECO:0000313" key="7">
    <source>
        <dbReference type="EMBL" id="KAL3427578.1"/>
    </source>
</evidence>
<feature type="transmembrane region" description="Helical" evidence="6">
    <location>
        <begin position="198"/>
        <end position="220"/>
    </location>
</feature>
<organism evidence="7 8">
    <name type="scientific">Phlyctema vagabunda</name>
    <dbReference type="NCBI Taxonomy" id="108571"/>
    <lineage>
        <taxon>Eukaryota</taxon>
        <taxon>Fungi</taxon>
        <taxon>Dikarya</taxon>
        <taxon>Ascomycota</taxon>
        <taxon>Pezizomycotina</taxon>
        <taxon>Leotiomycetes</taxon>
        <taxon>Helotiales</taxon>
        <taxon>Dermateaceae</taxon>
        <taxon>Phlyctema</taxon>
    </lineage>
</organism>
<dbReference type="Pfam" id="PF02133">
    <property type="entry name" value="Transp_cyt_pur"/>
    <property type="match status" value="1"/>
</dbReference>
<keyword evidence="3 6" id="KW-0812">Transmembrane</keyword>
<dbReference type="EMBL" id="JBFCZG010000001">
    <property type="protein sequence ID" value="KAL3427578.1"/>
    <property type="molecule type" value="Genomic_DNA"/>
</dbReference>
<evidence type="ECO:0000313" key="8">
    <source>
        <dbReference type="Proteomes" id="UP001629113"/>
    </source>
</evidence>
<evidence type="ECO:0000256" key="3">
    <source>
        <dbReference type="ARBA" id="ARBA00022692"/>
    </source>
</evidence>
<name>A0ABR4PW52_9HELO</name>
<evidence type="ECO:0000256" key="1">
    <source>
        <dbReference type="ARBA" id="ARBA00004141"/>
    </source>
</evidence>
<dbReference type="InterPro" id="IPR001248">
    <property type="entry name" value="Pur-cyt_permease"/>
</dbReference>
<keyword evidence="4 6" id="KW-1133">Transmembrane helix</keyword>
<dbReference type="CDD" id="cd11482">
    <property type="entry name" value="SLC-NCS1sbd_NRT1-like"/>
    <property type="match status" value="1"/>
</dbReference>
<feature type="transmembrane region" description="Helical" evidence="6">
    <location>
        <begin position="77"/>
        <end position="103"/>
    </location>
</feature>
<evidence type="ECO:0000256" key="5">
    <source>
        <dbReference type="ARBA" id="ARBA00023136"/>
    </source>
</evidence>
<feature type="transmembrane region" description="Helical" evidence="6">
    <location>
        <begin position="471"/>
        <end position="491"/>
    </location>
</feature>
<comment type="caution">
    <text evidence="7">The sequence shown here is derived from an EMBL/GenBank/DDBJ whole genome shotgun (WGS) entry which is preliminary data.</text>
</comment>
<dbReference type="Proteomes" id="UP001629113">
    <property type="component" value="Unassembled WGS sequence"/>
</dbReference>
<feature type="transmembrane region" description="Helical" evidence="6">
    <location>
        <begin position="365"/>
        <end position="382"/>
    </location>
</feature>
<keyword evidence="5 6" id="KW-0472">Membrane</keyword>
<gene>
    <name evidence="7" type="ORF">PVAG01_01087</name>
</gene>
<protein>
    <submittedName>
        <fullName evidence="7">Uridine permease</fullName>
    </submittedName>
</protein>
<feature type="transmembrane region" description="Helical" evidence="6">
    <location>
        <begin position="173"/>
        <end position="191"/>
    </location>
</feature>
<feature type="transmembrane region" description="Helical" evidence="6">
    <location>
        <begin position="115"/>
        <end position="136"/>
    </location>
</feature>
<feature type="transmembrane region" description="Helical" evidence="6">
    <location>
        <begin position="388"/>
        <end position="409"/>
    </location>
</feature>
<proteinExistence type="inferred from homology"/>